<gene>
    <name evidence="1" type="ORF">LCGC14_1539240</name>
</gene>
<proteinExistence type="predicted"/>
<comment type="caution">
    <text evidence="1">The sequence shown here is derived from an EMBL/GenBank/DDBJ whole genome shotgun (WGS) entry which is preliminary data.</text>
</comment>
<reference evidence="1" key="1">
    <citation type="journal article" date="2015" name="Nature">
        <title>Complex archaea that bridge the gap between prokaryotes and eukaryotes.</title>
        <authorList>
            <person name="Spang A."/>
            <person name="Saw J.H."/>
            <person name="Jorgensen S.L."/>
            <person name="Zaremba-Niedzwiedzka K."/>
            <person name="Martijn J."/>
            <person name="Lind A.E."/>
            <person name="van Eijk R."/>
            <person name="Schleper C."/>
            <person name="Guy L."/>
            <person name="Ettema T.J."/>
        </authorList>
    </citation>
    <scope>NUCLEOTIDE SEQUENCE</scope>
</reference>
<dbReference type="EMBL" id="LAZR01011629">
    <property type="protein sequence ID" value="KKM60700.1"/>
    <property type="molecule type" value="Genomic_DNA"/>
</dbReference>
<name>A0A0F9L9Q5_9ZZZZ</name>
<sequence length="63" mass="7226">MVDYVAAARMRIYLAASRAMRRAFLRTGLRSESLIRVTRIIRPDLAEADLREVLITEGEEVYA</sequence>
<dbReference type="AlphaFoldDB" id="A0A0F9L9Q5"/>
<protein>
    <submittedName>
        <fullName evidence="1">Uncharacterized protein</fullName>
    </submittedName>
</protein>
<organism evidence="1">
    <name type="scientific">marine sediment metagenome</name>
    <dbReference type="NCBI Taxonomy" id="412755"/>
    <lineage>
        <taxon>unclassified sequences</taxon>
        <taxon>metagenomes</taxon>
        <taxon>ecological metagenomes</taxon>
    </lineage>
</organism>
<accession>A0A0F9L9Q5</accession>
<evidence type="ECO:0000313" key="1">
    <source>
        <dbReference type="EMBL" id="KKM60700.1"/>
    </source>
</evidence>